<dbReference type="Gene3D" id="3.20.10.10">
    <property type="entry name" value="D-amino Acid Aminotransferase, subunit A, domain 2"/>
    <property type="match status" value="1"/>
</dbReference>
<dbReference type="GO" id="GO:0003824">
    <property type="term" value="F:catalytic activity"/>
    <property type="evidence" value="ECO:0007669"/>
    <property type="project" value="InterPro"/>
</dbReference>
<sequence length="257" mass="28949">EYAECRAKARIVLDRGPRFDLVESLLWRAGGGFYLLEPHVARLEDSAAYFQFKFSAENLRKALLDFSARPPQGDSKVRILLAREGRLVIRSESLNSITGATLALSAKPVKKSRFLLHKTTHREQYAELLQEHRGRIPGLTDLIYWNEAGLVTEAGFANVVVDIDGVFCTPRVEAGALPGIFRQYLLGLNMVEEREIRVGDLVRARNLYLINSVRGWMPLMRAAREGVWTIMGDLNYETDGARIRHGVRGVVSQGVER</sequence>
<accession>T1BPB5</accession>
<dbReference type="AlphaFoldDB" id="T1BPB5"/>
<dbReference type="InterPro" id="IPR043131">
    <property type="entry name" value="BCAT-like_N"/>
</dbReference>
<dbReference type="EMBL" id="AUZX01004580">
    <property type="protein sequence ID" value="EQD70423.1"/>
    <property type="molecule type" value="Genomic_DNA"/>
</dbReference>
<dbReference type="InterPro" id="IPR001544">
    <property type="entry name" value="Aminotrans_IV"/>
</dbReference>
<evidence type="ECO:0000313" key="2">
    <source>
        <dbReference type="EMBL" id="EQD70423.1"/>
    </source>
</evidence>
<dbReference type="InterPro" id="IPR043132">
    <property type="entry name" value="BCAT-like_C"/>
</dbReference>
<feature type="non-terminal residue" evidence="2">
    <location>
        <position position="1"/>
    </location>
</feature>
<evidence type="ECO:0000256" key="1">
    <source>
        <dbReference type="ARBA" id="ARBA00009320"/>
    </source>
</evidence>
<protein>
    <submittedName>
        <fullName evidence="2">Para-aminobenzoate synthase, component I</fullName>
    </submittedName>
</protein>
<dbReference type="InterPro" id="IPR050571">
    <property type="entry name" value="Class-IV_PLP-Dep_Aminotrnsfr"/>
</dbReference>
<comment type="caution">
    <text evidence="2">The sequence shown here is derived from an EMBL/GenBank/DDBJ whole genome shotgun (WGS) entry which is preliminary data.</text>
</comment>
<reference evidence="2" key="1">
    <citation type="submission" date="2013-08" db="EMBL/GenBank/DDBJ databases">
        <authorList>
            <person name="Mendez C."/>
            <person name="Richter M."/>
            <person name="Ferrer M."/>
            <person name="Sanchez J."/>
        </authorList>
    </citation>
    <scope>NUCLEOTIDE SEQUENCE</scope>
</reference>
<dbReference type="SUPFAM" id="SSF56752">
    <property type="entry name" value="D-aminoacid aminotransferase-like PLP-dependent enzymes"/>
    <property type="match status" value="1"/>
</dbReference>
<comment type="similarity">
    <text evidence="1">Belongs to the class-IV pyridoxal-phosphate-dependent aminotransferase family.</text>
</comment>
<gene>
    <name evidence="2" type="ORF">B1A_06297</name>
</gene>
<dbReference type="Pfam" id="PF01063">
    <property type="entry name" value="Aminotran_4"/>
    <property type="match status" value="1"/>
</dbReference>
<proteinExistence type="inferred from homology"/>
<dbReference type="InterPro" id="IPR036038">
    <property type="entry name" value="Aminotransferase-like"/>
</dbReference>
<organism evidence="2">
    <name type="scientific">mine drainage metagenome</name>
    <dbReference type="NCBI Taxonomy" id="410659"/>
    <lineage>
        <taxon>unclassified sequences</taxon>
        <taxon>metagenomes</taxon>
        <taxon>ecological metagenomes</taxon>
    </lineage>
</organism>
<dbReference type="PANTHER" id="PTHR42743">
    <property type="entry name" value="AMINO-ACID AMINOTRANSFERASE"/>
    <property type="match status" value="1"/>
</dbReference>
<name>T1BPB5_9ZZZZ</name>
<dbReference type="PANTHER" id="PTHR42743:SF11">
    <property type="entry name" value="AMINODEOXYCHORISMATE LYASE"/>
    <property type="match status" value="1"/>
</dbReference>
<dbReference type="Gene3D" id="3.30.470.10">
    <property type="match status" value="1"/>
</dbReference>
<dbReference type="GO" id="GO:0046394">
    <property type="term" value="P:carboxylic acid biosynthetic process"/>
    <property type="evidence" value="ECO:0007669"/>
    <property type="project" value="UniProtKB-ARBA"/>
</dbReference>
<reference evidence="2" key="2">
    <citation type="journal article" date="2014" name="ISME J.">
        <title>Microbial stratification in low pH oxic and suboxic macroscopic growths along an acid mine drainage.</title>
        <authorList>
            <person name="Mendez-Garcia C."/>
            <person name="Mesa V."/>
            <person name="Sprenger R.R."/>
            <person name="Richter M."/>
            <person name="Diez M.S."/>
            <person name="Solano J."/>
            <person name="Bargiela R."/>
            <person name="Golyshina O.V."/>
            <person name="Manteca A."/>
            <person name="Ramos J.L."/>
            <person name="Gallego J.R."/>
            <person name="Llorente I."/>
            <person name="Martins Dos Santos V.A."/>
            <person name="Jensen O.N."/>
            <person name="Pelaez A.I."/>
            <person name="Sanchez J."/>
            <person name="Ferrer M."/>
        </authorList>
    </citation>
    <scope>NUCLEOTIDE SEQUENCE</scope>
</reference>